<evidence type="ECO:0000313" key="7">
    <source>
        <dbReference type="Proteomes" id="UP001530400"/>
    </source>
</evidence>
<evidence type="ECO:0000259" key="5">
    <source>
        <dbReference type="PROSITE" id="PS50011"/>
    </source>
</evidence>
<accession>A0ABD3PMR6</accession>
<dbReference type="EMBL" id="JALLPJ020000522">
    <property type="protein sequence ID" value="KAL3789458.1"/>
    <property type="molecule type" value="Genomic_DNA"/>
</dbReference>
<dbReference type="InterPro" id="IPR036034">
    <property type="entry name" value="PDZ_sf"/>
</dbReference>
<feature type="region of interest" description="Disordered" evidence="3">
    <location>
        <begin position="1103"/>
        <end position="1138"/>
    </location>
</feature>
<feature type="compositionally biased region" description="Basic and acidic residues" evidence="3">
    <location>
        <begin position="1127"/>
        <end position="1138"/>
    </location>
</feature>
<dbReference type="InterPro" id="IPR000719">
    <property type="entry name" value="Prot_kinase_dom"/>
</dbReference>
<proteinExistence type="predicted"/>
<evidence type="ECO:0000256" key="2">
    <source>
        <dbReference type="ARBA" id="ARBA00022840"/>
    </source>
</evidence>
<dbReference type="GO" id="GO:0005524">
    <property type="term" value="F:ATP binding"/>
    <property type="evidence" value="ECO:0007669"/>
    <property type="project" value="UniProtKB-KW"/>
</dbReference>
<name>A0ABD3PMR6_9STRA</name>
<dbReference type="PANTHER" id="PTHR27001">
    <property type="entry name" value="OS01G0253100 PROTEIN"/>
    <property type="match status" value="1"/>
</dbReference>
<keyword evidence="2" id="KW-0067">ATP-binding</keyword>
<dbReference type="Proteomes" id="UP001530400">
    <property type="component" value="Unassembled WGS sequence"/>
</dbReference>
<keyword evidence="1" id="KW-0547">Nucleotide-binding</keyword>
<organism evidence="6 7">
    <name type="scientific">Cyclotella atomus</name>
    <dbReference type="NCBI Taxonomy" id="382360"/>
    <lineage>
        <taxon>Eukaryota</taxon>
        <taxon>Sar</taxon>
        <taxon>Stramenopiles</taxon>
        <taxon>Ochrophyta</taxon>
        <taxon>Bacillariophyta</taxon>
        <taxon>Coscinodiscophyceae</taxon>
        <taxon>Thalassiosirophycidae</taxon>
        <taxon>Stephanodiscales</taxon>
        <taxon>Stephanodiscaceae</taxon>
        <taxon>Cyclotella</taxon>
    </lineage>
</organism>
<dbReference type="SMART" id="SM00220">
    <property type="entry name" value="S_TKc"/>
    <property type="match status" value="1"/>
</dbReference>
<feature type="compositionally biased region" description="Basic and acidic residues" evidence="3">
    <location>
        <begin position="1213"/>
        <end position="1228"/>
    </location>
</feature>
<gene>
    <name evidence="6" type="ORF">ACHAWO_002787</name>
</gene>
<keyword evidence="7" id="KW-1185">Reference proteome</keyword>
<dbReference type="PROSITE" id="PS50011">
    <property type="entry name" value="PROTEIN_KINASE_DOM"/>
    <property type="match status" value="1"/>
</dbReference>
<keyword evidence="4" id="KW-1133">Transmembrane helix</keyword>
<feature type="compositionally biased region" description="Acidic residues" evidence="3">
    <location>
        <begin position="1108"/>
        <end position="1119"/>
    </location>
</feature>
<protein>
    <recommendedName>
        <fullName evidence="5">Protein kinase domain-containing protein</fullName>
    </recommendedName>
</protein>
<reference evidence="6 7" key="1">
    <citation type="submission" date="2024-10" db="EMBL/GenBank/DDBJ databases">
        <title>Updated reference genomes for cyclostephanoid diatoms.</title>
        <authorList>
            <person name="Roberts W.R."/>
            <person name="Alverson A.J."/>
        </authorList>
    </citation>
    <scope>NUCLEOTIDE SEQUENCE [LARGE SCALE GENOMIC DNA]</scope>
    <source>
        <strain evidence="6 7">AJA010-31</strain>
    </source>
</reference>
<dbReference type="SUPFAM" id="SSF50156">
    <property type="entry name" value="PDZ domain-like"/>
    <property type="match status" value="1"/>
</dbReference>
<feature type="region of interest" description="Disordered" evidence="3">
    <location>
        <begin position="1202"/>
        <end position="1242"/>
    </location>
</feature>
<keyword evidence="4" id="KW-0812">Transmembrane</keyword>
<evidence type="ECO:0000256" key="1">
    <source>
        <dbReference type="ARBA" id="ARBA00022741"/>
    </source>
</evidence>
<dbReference type="SUPFAM" id="SSF56112">
    <property type="entry name" value="Protein kinase-like (PK-like)"/>
    <property type="match status" value="1"/>
</dbReference>
<feature type="domain" description="Protein kinase" evidence="5">
    <location>
        <begin position="161"/>
        <end position="530"/>
    </location>
</feature>
<sequence length="1242" mass="139066">MQFKDAIIKLPINCEMMRLPSTTQTPQRQKRKRPNISYILICPLIGGILTHLYDISLLHNNRYSHAVYHSDIAADYIYAAEIAPQLLRHKRSVHLDDSSWTASKNDDGIDLPKLEYDEDRYHRHESPDDGECISMHSWQDHVFPVCNSIHEMDFFAKLGNNEDVVHITYGGFNDLYHYTEHYVNATSSTASSQSLALKILLYEKDYTQHKFGVVRQDSVTLERLTFSQYVYPIYGYCGFVMTVPFLTGGTLDDLLRSWRNGEVELTSRERLQFALDAARALRDLHNVDGDGVPSVTHGDLKEHQYLFGEDGRLMLGDFNKGQFLSKSSTTSKPCTYRPPSSSYNDKVFRSPEEYKNIQQTAATDVFALGSLFYYLLTRQRVWEGYQDKHGMKKARGWIVQGIKPKVDKRILKSKDPVDAAVLHVYEICTNHGNYILITYPPGTSLGVSISDVNSNCVVVSKRIESSPLQVGDVIISLNGIDLCEVEGGMSSWKEIFSNSAKETRNLVVNRPSNPAAEIQDVEFERAHAHIEDKELLKYLETMTSLPIEPVLESVSCGDDLTMRAVNALETREELAYRTKLVEGGLIQIILDILKQCGEKEFSQVLVATTTVVSPVEYIGCLSQYVIRDVMSGKRTPQDNIDDPVCIEIAENIGPLVKCMCDNETREFFKSKFFWYQSYSFFVRFVQNLVMMNSEAMNVLLQYEDGRLMCILIQTLFFEKYRPDIMKDELAPKLMLGGPTCHAALEIIQMHMSMITNEKGVGDRFIGEQSKKIYDIGVTPVVCGSHDPNCSISFMRGLVDLLGDPAEATTKHICYYLLHLFSAAGCIGSDVIEGVIGLGMHVSDKVDADHLPSVMYRLLHGQSNMADRDPVSDDSRYAVAIKSGFFEMALKLLVSCKTLGSEDGLQDLANVVRGATIASTFPKSSEKITENLRNDLANSIATTEVLSAIQGNDKAMKIYDMIYFFVDDEMKQKCHNCRKVLEINTIKRCSRCKEATYCKKSDAPTTMAKQYSDEEVQELVGYIKQLETNISKKDEIIAAKDRRIAALEAIDSSTPSIDRNTALHQYVQQKVTSEPAKSANEVSDDSCDAESQISFSSLGLSFLRQDSSRDEDDPAGEEEADGRWTIPFDEKNEDDLVPKSKGDTLLPHANALGDIGFKSIEDGKASDIADGLATLSVRSPARPMAVRGVVPFRLGVSPIAPAARRGLSRVDSNGSEKENVDPIHKRLSTEKFIPSQGFGSPCR</sequence>
<feature type="transmembrane region" description="Helical" evidence="4">
    <location>
        <begin position="36"/>
        <end position="53"/>
    </location>
</feature>
<comment type="caution">
    <text evidence="6">The sequence shown here is derived from an EMBL/GenBank/DDBJ whole genome shotgun (WGS) entry which is preliminary data.</text>
</comment>
<dbReference type="Gene3D" id="1.10.510.10">
    <property type="entry name" value="Transferase(Phosphotransferase) domain 1"/>
    <property type="match status" value="1"/>
</dbReference>
<dbReference type="PANTHER" id="PTHR27001:SF931">
    <property type="entry name" value="OS11G0664100 PROTEIN"/>
    <property type="match status" value="1"/>
</dbReference>
<evidence type="ECO:0000256" key="3">
    <source>
        <dbReference type="SAM" id="MobiDB-lite"/>
    </source>
</evidence>
<dbReference type="AlphaFoldDB" id="A0ABD3PMR6"/>
<dbReference type="Pfam" id="PF00069">
    <property type="entry name" value="Pkinase"/>
    <property type="match status" value="1"/>
</dbReference>
<dbReference type="InterPro" id="IPR011009">
    <property type="entry name" value="Kinase-like_dom_sf"/>
</dbReference>
<keyword evidence="4" id="KW-0472">Membrane</keyword>
<evidence type="ECO:0000313" key="6">
    <source>
        <dbReference type="EMBL" id="KAL3789458.1"/>
    </source>
</evidence>
<evidence type="ECO:0000256" key="4">
    <source>
        <dbReference type="SAM" id="Phobius"/>
    </source>
</evidence>